<keyword evidence="4" id="KW-1185">Reference proteome</keyword>
<dbReference type="GO" id="GO:0031146">
    <property type="term" value="P:SCF-dependent proteasomal ubiquitin-dependent protein catabolic process"/>
    <property type="evidence" value="ECO:0007669"/>
    <property type="project" value="EnsemblFungi"/>
</dbReference>
<gene>
    <name evidence="3" type="primary">NDAI0B04870</name>
    <name evidence="3" type="ordered locus">NDAI_0B04870</name>
</gene>
<dbReference type="GO" id="GO:0005085">
    <property type="term" value="F:guanyl-nucleotide exchange factor activity"/>
    <property type="evidence" value="ECO:0007669"/>
    <property type="project" value="TreeGrafter"/>
</dbReference>
<dbReference type="OMA" id="MGDYHYL"/>
<dbReference type="GO" id="GO:0005737">
    <property type="term" value="C:cytoplasm"/>
    <property type="evidence" value="ECO:0007669"/>
    <property type="project" value="TreeGrafter"/>
</dbReference>
<dbReference type="eggNOG" id="ENOG502QUVE">
    <property type="taxonomic scope" value="Eukaryota"/>
</dbReference>
<dbReference type="PROSITE" id="PS50181">
    <property type="entry name" value="FBOX"/>
    <property type="match status" value="1"/>
</dbReference>
<dbReference type="PANTHER" id="PTHR45982">
    <property type="entry name" value="REGULATOR OF CHROMOSOME CONDENSATION"/>
    <property type="match status" value="1"/>
</dbReference>
<dbReference type="InterPro" id="IPR000408">
    <property type="entry name" value="Reg_chr_condens"/>
</dbReference>
<dbReference type="InterPro" id="IPR036047">
    <property type="entry name" value="F-box-like_dom_sf"/>
</dbReference>
<dbReference type="InterPro" id="IPR051553">
    <property type="entry name" value="Ran_GTPase-activating"/>
</dbReference>
<feature type="domain" description="F-box" evidence="2">
    <location>
        <begin position="9"/>
        <end position="58"/>
    </location>
</feature>
<dbReference type="AlphaFoldDB" id="G0W6W0"/>
<dbReference type="GO" id="GO:0004842">
    <property type="term" value="F:ubiquitin-protein transferase activity"/>
    <property type="evidence" value="ECO:0007669"/>
    <property type="project" value="EnsemblFungi"/>
</dbReference>
<feature type="repeat" description="RCC1" evidence="1">
    <location>
        <begin position="109"/>
        <end position="194"/>
    </location>
</feature>
<dbReference type="STRING" id="1071378.G0W6W0"/>
<dbReference type="InterPro" id="IPR001810">
    <property type="entry name" value="F-box_dom"/>
</dbReference>
<organism evidence="3 4">
    <name type="scientific">Naumovozyma dairenensis (strain ATCC 10597 / BCRC 20456 / CBS 421 / NBRC 0211 / NRRL Y-12639)</name>
    <name type="common">Saccharomyces dairenensis</name>
    <dbReference type="NCBI Taxonomy" id="1071378"/>
    <lineage>
        <taxon>Eukaryota</taxon>
        <taxon>Fungi</taxon>
        <taxon>Dikarya</taxon>
        <taxon>Ascomycota</taxon>
        <taxon>Saccharomycotina</taxon>
        <taxon>Saccharomycetes</taxon>
        <taxon>Saccharomycetales</taxon>
        <taxon>Saccharomycetaceae</taxon>
        <taxon>Naumovozyma</taxon>
    </lineage>
</organism>
<dbReference type="GeneID" id="11498455"/>
<dbReference type="Pfam" id="PF13540">
    <property type="entry name" value="RCC1_2"/>
    <property type="match status" value="1"/>
</dbReference>
<feature type="repeat" description="RCC1" evidence="1">
    <location>
        <begin position="551"/>
        <end position="621"/>
    </location>
</feature>
<evidence type="ECO:0000313" key="3">
    <source>
        <dbReference type="EMBL" id="CCD23521.1"/>
    </source>
</evidence>
<evidence type="ECO:0000313" key="4">
    <source>
        <dbReference type="Proteomes" id="UP000000689"/>
    </source>
</evidence>
<sequence>MEKSKTETNHFPGSLPPDIIQSTLPFLDREDIENLSLTNKYYHKLLNFNESQTLWHELFHKAYGTLYTNDEPFRTKNSEKFKTCSEAIMLNAFPNVSWNELFKLRSKDAKLYTWGCLKHARLGYTAVSNPAVTEDDLNGTSTRFKFGVNKPIEVPWFSNGENSELVTTTADDDSSDSIVQISGGGYSFQILTRSGKLYSTGPTYSGSHRGPGPENNEEDFNPFREAIQSVEHSWPRVNITRGPTTSINTTGTFHPPTPHHYGPTPTPTQQTNHSPIGRQDEVIETIGPHRNIYDELQTMENFATELVPGNKHIRRMFTRHSFPVYSNNPPSFKIDKEVLGSIKFIGITSGRSHFLALDTENELYSWDNPSTEHGVKVIFDGLPSKETNPILKIACGWDFNCVFIYDVGLVVWKSRKALKRGELYSKANYFIIPNTSSISGDDKVIDFTCTEDSHVFYIDYKGDTLYEYKKLGIVNKVTLPTDKVKGKLVKVISCLSKLVVFTDQNLCYSMHVQDGSCEMNSLTELALEDPEDRILSLSGGDYHILAVTEQGKLYVWGVESQYSGCLGLGRPQHIVNDLHIGTWNGERNVKVLKPTKIELEKDYICVGVAAGGWQSAALIIKRDS</sequence>
<dbReference type="HOGENOM" id="CLU_460835_0_0_1"/>
<dbReference type="OrthoDB" id="61110at2759"/>
<dbReference type="SUPFAM" id="SSF81383">
    <property type="entry name" value="F-box domain"/>
    <property type="match status" value="1"/>
</dbReference>
<evidence type="ECO:0000256" key="1">
    <source>
        <dbReference type="PROSITE-ProRule" id="PRU00235"/>
    </source>
</evidence>
<proteinExistence type="predicted"/>
<dbReference type="PROSITE" id="PS50012">
    <property type="entry name" value="RCC1_3"/>
    <property type="match status" value="2"/>
</dbReference>
<name>G0W6W0_NAUDC</name>
<dbReference type="InterPro" id="IPR009091">
    <property type="entry name" value="RCC1/BLIP-II"/>
</dbReference>
<dbReference type="PROSITE" id="PS00626">
    <property type="entry name" value="RCC1_2"/>
    <property type="match status" value="1"/>
</dbReference>
<protein>
    <recommendedName>
        <fullName evidence="2">F-box domain-containing protein</fullName>
    </recommendedName>
</protein>
<reference evidence="3 4" key="1">
    <citation type="journal article" date="2011" name="Proc. Natl. Acad. Sci. U.S.A.">
        <title>Evolutionary erosion of yeast sex chromosomes by mating-type switching accidents.</title>
        <authorList>
            <person name="Gordon J.L."/>
            <person name="Armisen D."/>
            <person name="Proux-Wera E."/>
            <person name="Oheigeartaigh S.S."/>
            <person name="Byrne K.P."/>
            <person name="Wolfe K.H."/>
        </authorList>
    </citation>
    <scope>NUCLEOTIDE SEQUENCE [LARGE SCALE GENOMIC DNA]</scope>
    <source>
        <strain evidence="4">ATCC 10597 / BCRC 20456 / CBS 421 / NBRC 0211 / NRRL Y-12639</strain>
    </source>
</reference>
<dbReference type="RefSeq" id="XP_003668764.1">
    <property type="nucleotide sequence ID" value="XM_003668716.1"/>
</dbReference>
<dbReference type="SUPFAM" id="SSF50985">
    <property type="entry name" value="RCC1/BLIP-II"/>
    <property type="match status" value="1"/>
</dbReference>
<dbReference type="Gene3D" id="2.130.10.30">
    <property type="entry name" value="Regulator of chromosome condensation 1/beta-lactamase-inhibitor protein II"/>
    <property type="match status" value="2"/>
</dbReference>
<dbReference type="EMBL" id="HE580268">
    <property type="protein sequence ID" value="CCD23521.1"/>
    <property type="molecule type" value="Genomic_DNA"/>
</dbReference>
<evidence type="ECO:0000259" key="2">
    <source>
        <dbReference type="PROSITE" id="PS50181"/>
    </source>
</evidence>
<dbReference type="PANTHER" id="PTHR45982:SF6">
    <property type="entry name" value="SCF-ASSOCIATED FACTOR 1"/>
    <property type="match status" value="1"/>
</dbReference>
<accession>G0W6W0</accession>
<dbReference type="KEGG" id="ndi:NDAI_0B04870"/>
<dbReference type="Proteomes" id="UP000000689">
    <property type="component" value="Chromosome 2"/>
</dbReference>
<dbReference type="GO" id="GO:0019005">
    <property type="term" value="C:SCF ubiquitin ligase complex"/>
    <property type="evidence" value="ECO:0007669"/>
    <property type="project" value="EnsemblFungi"/>
</dbReference>